<dbReference type="FunFam" id="3.30.870.10:FF:000014">
    <property type="entry name" value="Cardiolipin synthase"/>
    <property type="match status" value="1"/>
</dbReference>
<feature type="domain" description="PLD phosphodiesterase" evidence="15">
    <location>
        <begin position="220"/>
        <end position="247"/>
    </location>
</feature>
<evidence type="ECO:0000256" key="11">
    <source>
        <dbReference type="ARBA" id="ARBA00023264"/>
    </source>
</evidence>
<comment type="similarity">
    <text evidence="13">Belongs to the phospholipase D family. Cardiolipin synthase subfamily.</text>
</comment>
<dbReference type="InterPro" id="IPR030874">
    <property type="entry name" value="Cardiolipin_synth_Firmi"/>
</dbReference>
<keyword evidence="2 13" id="KW-1003">Cell membrane</keyword>
<proteinExistence type="inferred from homology"/>
<evidence type="ECO:0000256" key="8">
    <source>
        <dbReference type="ARBA" id="ARBA00023098"/>
    </source>
</evidence>
<dbReference type="InterPro" id="IPR025202">
    <property type="entry name" value="PLD-like_dom"/>
</dbReference>
<feature type="active site" evidence="13">
    <location>
        <position position="409"/>
    </location>
</feature>
<organism evidence="16 17">
    <name type="scientific">Acidilutibacter cellobiosedens</name>
    <dbReference type="NCBI Taxonomy" id="2507161"/>
    <lineage>
        <taxon>Bacteria</taxon>
        <taxon>Bacillati</taxon>
        <taxon>Bacillota</taxon>
        <taxon>Tissierellia</taxon>
        <taxon>Tissierellales</taxon>
        <taxon>Acidilutibacteraceae</taxon>
        <taxon>Acidilutibacter</taxon>
    </lineage>
</organism>
<dbReference type="InterPro" id="IPR022924">
    <property type="entry name" value="Cardiolipin_synthase"/>
</dbReference>
<dbReference type="SUPFAM" id="SSF56024">
    <property type="entry name" value="Phospholipase D/nuclease"/>
    <property type="match status" value="2"/>
</dbReference>
<dbReference type="AlphaFoldDB" id="A0A410QHP0"/>
<dbReference type="PANTHER" id="PTHR21248:SF22">
    <property type="entry name" value="PHOSPHOLIPASE D"/>
    <property type="match status" value="1"/>
</dbReference>
<dbReference type="InterPro" id="IPR027379">
    <property type="entry name" value="CLS_N"/>
</dbReference>
<feature type="active site" evidence="13">
    <location>
        <position position="402"/>
    </location>
</feature>
<evidence type="ECO:0000256" key="2">
    <source>
        <dbReference type="ARBA" id="ARBA00022475"/>
    </source>
</evidence>
<keyword evidence="8 13" id="KW-0443">Lipid metabolism</keyword>
<keyword evidence="11 13" id="KW-1208">Phospholipid metabolism</keyword>
<name>A0A410QHP0_9FIRM</name>
<keyword evidence="17" id="KW-1185">Reference proteome</keyword>
<evidence type="ECO:0000256" key="9">
    <source>
        <dbReference type="ARBA" id="ARBA00023136"/>
    </source>
</evidence>
<evidence type="ECO:0000256" key="14">
    <source>
        <dbReference type="NCBIfam" id="TIGR04265"/>
    </source>
</evidence>
<protein>
    <recommendedName>
        <fullName evidence="13 14">Cardiolipin synthase</fullName>
        <shortName evidence="13">CL synthase</shortName>
        <ecNumber evidence="13 14">2.7.8.-</ecNumber>
    </recommendedName>
</protein>
<feature type="active site" evidence="13">
    <location>
        <position position="225"/>
    </location>
</feature>
<feature type="active site" evidence="13">
    <location>
        <position position="227"/>
    </location>
</feature>
<dbReference type="CDD" id="cd09112">
    <property type="entry name" value="PLDc_CLS_2"/>
    <property type="match status" value="1"/>
</dbReference>
<evidence type="ECO:0000256" key="4">
    <source>
        <dbReference type="ARBA" id="ARBA00022679"/>
    </source>
</evidence>
<keyword evidence="6" id="KW-0677">Repeat</keyword>
<dbReference type="PROSITE" id="PS50035">
    <property type="entry name" value="PLD"/>
    <property type="match status" value="2"/>
</dbReference>
<evidence type="ECO:0000256" key="6">
    <source>
        <dbReference type="ARBA" id="ARBA00022737"/>
    </source>
</evidence>
<dbReference type="EC" id="2.7.8.-" evidence="13 14"/>
<evidence type="ECO:0000256" key="13">
    <source>
        <dbReference type="HAMAP-Rule" id="MF_01916"/>
    </source>
</evidence>
<evidence type="ECO:0000259" key="15">
    <source>
        <dbReference type="PROSITE" id="PS50035"/>
    </source>
</evidence>
<keyword evidence="9 13" id="KW-0472">Membrane</keyword>
<comment type="catalytic activity">
    <reaction evidence="13">
        <text>2 a 1,2-diacyl-sn-glycero-3-phospho-(1'-sn-glycerol) = a cardiolipin + glycerol</text>
        <dbReference type="Rhea" id="RHEA:31451"/>
        <dbReference type="ChEBI" id="CHEBI:17754"/>
        <dbReference type="ChEBI" id="CHEBI:62237"/>
        <dbReference type="ChEBI" id="CHEBI:64716"/>
    </reaction>
</comment>
<feature type="active site" evidence="13">
    <location>
        <position position="404"/>
    </location>
</feature>
<keyword evidence="5 13" id="KW-0812">Transmembrane</keyword>
<dbReference type="Proteomes" id="UP000287969">
    <property type="component" value="Chromosome"/>
</dbReference>
<dbReference type="CDD" id="cd09110">
    <property type="entry name" value="PLDc_CLS_1"/>
    <property type="match status" value="1"/>
</dbReference>
<evidence type="ECO:0000256" key="3">
    <source>
        <dbReference type="ARBA" id="ARBA00022516"/>
    </source>
</evidence>
<evidence type="ECO:0000256" key="5">
    <source>
        <dbReference type="ARBA" id="ARBA00022692"/>
    </source>
</evidence>
<dbReference type="GO" id="GO:0005886">
    <property type="term" value="C:plasma membrane"/>
    <property type="evidence" value="ECO:0007669"/>
    <property type="project" value="UniProtKB-SubCell"/>
</dbReference>
<feature type="transmembrane region" description="Helical" evidence="13">
    <location>
        <begin position="38"/>
        <end position="58"/>
    </location>
</feature>
<evidence type="ECO:0000256" key="1">
    <source>
        <dbReference type="ARBA" id="ARBA00004651"/>
    </source>
</evidence>
<feature type="active site" evidence="13">
    <location>
        <position position="232"/>
    </location>
</feature>
<keyword evidence="10 13" id="KW-0594">Phospholipid biosynthesis</keyword>
<keyword evidence="3 13" id="KW-0444">Lipid biosynthesis</keyword>
<reference evidence="17" key="1">
    <citation type="submission" date="2019-01" db="EMBL/GenBank/DDBJ databases">
        <title>Draft genomes of a novel of Sporanaerobacter strains.</title>
        <authorList>
            <person name="Ma S."/>
        </authorList>
    </citation>
    <scope>NUCLEOTIDE SEQUENCE [LARGE SCALE GENOMIC DNA]</scope>
    <source>
        <strain evidence="17">NJN-17</strain>
    </source>
</reference>
<accession>A0A410QHP0</accession>
<evidence type="ECO:0000313" key="16">
    <source>
        <dbReference type="EMBL" id="QAT63472.1"/>
    </source>
</evidence>
<sequence length="484" mass="56611">MSTVISIIIWILKNILWINILLAILVVFFERRDPKSTWLWLMIFFFLPGIGFIFYLLAGQDLKKRNMFKLKEEEDKYIRDLVRNQERNIQRNQLNFDDPEIKEHQDLIQYHLAASESIYFQNNKVEVYFSGQDKFKALIDSLEKAEEFIHMEYYIIRNDNIGKKIMKILTDKAKAGVEVKLLYDGMGGRHLPKDFGKELVDGGGKIGVFFPSFGLFNLRINYRNHRKICVIDGKEAFIGGFNIGDEYLGLSKRFGFWRDTHLKIEGEAITGLEWRFLLDWRFASKEEFQFDRKYFPELEPKGKTSIQIVSSGPDSKWSSIKDGYFKMISNARQKVYIQTPYFIPDDSILESLKIAALSGIDVRIIIPSKPDHPFVYWASLSYMGELLKAGVRFYIYNNGFIHSKVVISDDVLSSVGSANLDIRSFELNFEVNAFMYDEEINKKITDKFIDDLNFCKEITMEEYEKRSFIIKFKESISRLLSPIL</sequence>
<dbReference type="InterPro" id="IPR001736">
    <property type="entry name" value="PLipase_D/transphosphatidylase"/>
</dbReference>
<dbReference type="GO" id="GO:0008808">
    <property type="term" value="F:cardiolipin synthase activity"/>
    <property type="evidence" value="ECO:0007669"/>
    <property type="project" value="UniProtKB-UniRule"/>
</dbReference>
<evidence type="ECO:0000256" key="12">
    <source>
        <dbReference type="ARBA" id="ARBA00057569"/>
    </source>
</evidence>
<dbReference type="Gene3D" id="3.30.870.10">
    <property type="entry name" value="Endonuclease Chain A"/>
    <property type="match status" value="2"/>
</dbReference>
<dbReference type="SMART" id="SM00155">
    <property type="entry name" value="PLDc"/>
    <property type="match status" value="2"/>
</dbReference>
<dbReference type="HAMAP" id="MF_01916">
    <property type="entry name" value="Cardiolipin_synth_Cls"/>
    <property type="match status" value="1"/>
</dbReference>
<feature type="domain" description="PLD phosphodiesterase" evidence="15">
    <location>
        <begin position="397"/>
        <end position="424"/>
    </location>
</feature>
<evidence type="ECO:0000256" key="7">
    <source>
        <dbReference type="ARBA" id="ARBA00022989"/>
    </source>
</evidence>
<evidence type="ECO:0000256" key="10">
    <source>
        <dbReference type="ARBA" id="ARBA00023209"/>
    </source>
</evidence>
<comment type="subcellular location">
    <subcellularLocation>
        <location evidence="1 13">Cell membrane</location>
        <topology evidence="1 13">Multi-pass membrane protein</topology>
    </subcellularLocation>
</comment>
<dbReference type="NCBIfam" id="TIGR04265">
    <property type="entry name" value="bac_cardiolipin"/>
    <property type="match status" value="1"/>
</dbReference>
<dbReference type="PANTHER" id="PTHR21248">
    <property type="entry name" value="CARDIOLIPIN SYNTHASE"/>
    <property type="match status" value="1"/>
</dbReference>
<keyword evidence="4 13" id="KW-0808">Transferase</keyword>
<dbReference type="KEGG" id="spoa:EQM13_13345"/>
<keyword evidence="7 13" id="KW-1133">Transmembrane helix</keyword>
<dbReference type="GO" id="GO:0032049">
    <property type="term" value="P:cardiolipin biosynthetic process"/>
    <property type="evidence" value="ECO:0007669"/>
    <property type="project" value="UniProtKB-UniRule"/>
</dbReference>
<comment type="function">
    <text evidence="12 13">Catalyzes the reversible phosphatidyl group transfer from one phosphatidylglycerol molecule to another to form cardiolipin (CL) (diphosphatidylglycerol) and glycerol.</text>
</comment>
<dbReference type="Pfam" id="PF13396">
    <property type="entry name" value="PLDc_N"/>
    <property type="match status" value="1"/>
</dbReference>
<dbReference type="OrthoDB" id="9762009at2"/>
<feature type="transmembrane region" description="Helical" evidence="13">
    <location>
        <begin position="7"/>
        <end position="26"/>
    </location>
</feature>
<dbReference type="EMBL" id="CP035282">
    <property type="protein sequence ID" value="QAT63472.1"/>
    <property type="molecule type" value="Genomic_DNA"/>
</dbReference>
<dbReference type="Pfam" id="PF13091">
    <property type="entry name" value="PLDc_2"/>
    <property type="match status" value="2"/>
</dbReference>
<dbReference type="FunFam" id="3.30.870.10:FF:000021">
    <property type="entry name" value="Cardiolipin synthase"/>
    <property type="match status" value="1"/>
</dbReference>
<gene>
    <name evidence="16" type="primary">cls</name>
    <name evidence="16" type="ORF">EQM13_13345</name>
</gene>
<evidence type="ECO:0000313" key="17">
    <source>
        <dbReference type="Proteomes" id="UP000287969"/>
    </source>
</evidence>